<feature type="domain" description="N-acetyltransferase" evidence="4">
    <location>
        <begin position="10"/>
        <end position="172"/>
    </location>
</feature>
<keyword evidence="1 5" id="KW-0808">Transferase</keyword>
<reference evidence="5 6" key="1">
    <citation type="journal article" date="2003" name="Int. J. Syst. Evol. Microbiol.">
        <title>Virgibacillus carmonensis sp. nov., Virgibacillus necropolis sp. nov. and Virgibacillus picturae sp. nov., three novel species isolated from deteriorated mural paintings, transfer of the species of the genus salibacillus to Virgibacillus, as Virgibacillus marismortui comb. nov. and Virgibacillus salexigens comb. nov., and emended description of the genus Virgibacillus.</title>
        <authorList>
            <person name="Heyrman J."/>
            <person name="Logan N.A."/>
            <person name="Busse H.J."/>
            <person name="Balcaen A."/>
            <person name="Lebbe L."/>
            <person name="Rodriguez-Diaz M."/>
            <person name="Swings J."/>
            <person name="De Vos P."/>
        </authorList>
    </citation>
    <scope>NUCLEOTIDE SEQUENCE [LARGE SCALE GENOMIC DNA]</scope>
    <source>
        <strain evidence="5 6">LMG 19488</strain>
    </source>
</reference>
<dbReference type="OrthoDB" id="9785602at2"/>
<evidence type="ECO:0000259" key="4">
    <source>
        <dbReference type="PROSITE" id="PS51186"/>
    </source>
</evidence>
<keyword evidence="6" id="KW-1185">Reference proteome</keyword>
<dbReference type="PANTHER" id="PTHR43792:SF8">
    <property type="entry name" value="[RIBOSOMAL PROTEIN US5]-ALANINE N-ACETYLTRANSFERASE"/>
    <property type="match status" value="1"/>
</dbReference>
<gene>
    <name evidence="5" type="ORF">CFK40_10385</name>
</gene>
<comment type="similarity">
    <text evidence="3">Belongs to the acetyltransferase family. RimJ subfamily.</text>
</comment>
<dbReference type="InterPro" id="IPR016181">
    <property type="entry name" value="Acyl_CoA_acyltransferase"/>
</dbReference>
<dbReference type="EMBL" id="CP022437">
    <property type="protein sequence ID" value="ASN05390.1"/>
    <property type="molecule type" value="Genomic_DNA"/>
</dbReference>
<dbReference type="KEGG" id="vne:CFK40_10385"/>
<name>A0A221MCP8_9BACI</name>
<sequence length="182" mass="21263">MIHNLKSERVILREIEEKDWIDVHKYGSQERVCQYQPWGPNSEKESEAFVKQILIDAKQKLRSRFVFAIILKENGEMIGAGEFNIRDYTKKVGEIAYIVNPKYWGMGIATEVAKLLIIYGFNELNLHRIFATCDPRNIGSLKVLEKVGMTKEGRIREDLLIRDGWRDSLLYSILEQEWEGNK</sequence>
<dbReference type="AlphaFoldDB" id="A0A221MCP8"/>
<dbReference type="InterPro" id="IPR000182">
    <property type="entry name" value="GNAT_dom"/>
</dbReference>
<evidence type="ECO:0000313" key="5">
    <source>
        <dbReference type="EMBL" id="ASN05390.1"/>
    </source>
</evidence>
<keyword evidence="2" id="KW-0012">Acyltransferase</keyword>
<accession>A0A221MCP8</accession>
<evidence type="ECO:0000256" key="1">
    <source>
        <dbReference type="ARBA" id="ARBA00022679"/>
    </source>
</evidence>
<dbReference type="CDD" id="cd04301">
    <property type="entry name" value="NAT_SF"/>
    <property type="match status" value="1"/>
</dbReference>
<dbReference type="Gene3D" id="3.40.630.30">
    <property type="match status" value="1"/>
</dbReference>
<dbReference type="Proteomes" id="UP000204391">
    <property type="component" value="Chromosome"/>
</dbReference>
<dbReference type="Pfam" id="PF13302">
    <property type="entry name" value="Acetyltransf_3"/>
    <property type="match status" value="1"/>
</dbReference>
<evidence type="ECO:0000313" key="6">
    <source>
        <dbReference type="Proteomes" id="UP000204391"/>
    </source>
</evidence>
<organism evidence="5 6">
    <name type="scientific">Virgibacillus necropolis</name>
    <dbReference type="NCBI Taxonomy" id="163877"/>
    <lineage>
        <taxon>Bacteria</taxon>
        <taxon>Bacillati</taxon>
        <taxon>Bacillota</taxon>
        <taxon>Bacilli</taxon>
        <taxon>Bacillales</taxon>
        <taxon>Bacillaceae</taxon>
        <taxon>Virgibacillus</taxon>
    </lineage>
</organism>
<protein>
    <submittedName>
        <fullName evidence="5">GNAT family N-acetyltransferase</fullName>
    </submittedName>
</protein>
<evidence type="ECO:0000256" key="3">
    <source>
        <dbReference type="ARBA" id="ARBA00038502"/>
    </source>
</evidence>
<dbReference type="PANTHER" id="PTHR43792">
    <property type="entry name" value="GNAT FAMILY, PUTATIVE (AFU_ORTHOLOGUE AFUA_3G00765)-RELATED-RELATED"/>
    <property type="match status" value="1"/>
</dbReference>
<proteinExistence type="inferred from homology"/>
<dbReference type="PROSITE" id="PS51186">
    <property type="entry name" value="GNAT"/>
    <property type="match status" value="1"/>
</dbReference>
<dbReference type="InterPro" id="IPR051531">
    <property type="entry name" value="N-acetyltransferase"/>
</dbReference>
<dbReference type="SUPFAM" id="SSF55729">
    <property type="entry name" value="Acyl-CoA N-acyltransferases (Nat)"/>
    <property type="match status" value="1"/>
</dbReference>
<dbReference type="RefSeq" id="WP_089532240.1">
    <property type="nucleotide sequence ID" value="NZ_CP022437.1"/>
</dbReference>
<dbReference type="GO" id="GO:0016747">
    <property type="term" value="F:acyltransferase activity, transferring groups other than amino-acyl groups"/>
    <property type="evidence" value="ECO:0007669"/>
    <property type="project" value="InterPro"/>
</dbReference>
<evidence type="ECO:0000256" key="2">
    <source>
        <dbReference type="ARBA" id="ARBA00023315"/>
    </source>
</evidence>